<keyword evidence="3" id="KW-1185">Reference proteome</keyword>
<evidence type="ECO:0000313" key="2">
    <source>
        <dbReference type="EMBL" id="SOY29447.1"/>
    </source>
</evidence>
<keyword evidence="1" id="KW-0472">Membrane</keyword>
<dbReference type="AlphaFoldDB" id="A0A2K4ZG53"/>
<dbReference type="EMBL" id="OFSM01000010">
    <property type="protein sequence ID" value="SOY29447.1"/>
    <property type="molecule type" value="Genomic_DNA"/>
</dbReference>
<sequence>MRENHSDREIEEAILASMKMTEVPAPELNCELKAALYRQEAVLRKQPAVHKLSLWYLPMVMNLITFSLLAFLALITIENIYLSYFAAGVCFYVGVSGILLTIVGVKRANIKEDITIRIEKRGVLA</sequence>
<dbReference type="Proteomes" id="UP000236311">
    <property type="component" value="Unassembled WGS sequence"/>
</dbReference>
<accession>A0A2K4ZG53</accession>
<protein>
    <submittedName>
        <fullName evidence="2">Uncharacterized protein</fullName>
    </submittedName>
</protein>
<organism evidence="2 3">
    <name type="scientific">Acetatifactor muris</name>
    <dbReference type="NCBI Taxonomy" id="879566"/>
    <lineage>
        <taxon>Bacteria</taxon>
        <taxon>Bacillati</taxon>
        <taxon>Bacillota</taxon>
        <taxon>Clostridia</taxon>
        <taxon>Lachnospirales</taxon>
        <taxon>Lachnospiraceae</taxon>
        <taxon>Acetatifactor</taxon>
    </lineage>
</organism>
<evidence type="ECO:0000313" key="3">
    <source>
        <dbReference type="Proteomes" id="UP000236311"/>
    </source>
</evidence>
<keyword evidence="1" id="KW-1133">Transmembrane helix</keyword>
<feature type="transmembrane region" description="Helical" evidence="1">
    <location>
        <begin position="54"/>
        <end position="75"/>
    </location>
</feature>
<evidence type="ECO:0000256" key="1">
    <source>
        <dbReference type="SAM" id="Phobius"/>
    </source>
</evidence>
<keyword evidence="1" id="KW-0812">Transmembrane</keyword>
<proteinExistence type="predicted"/>
<name>A0A2K4ZG53_9FIRM</name>
<feature type="transmembrane region" description="Helical" evidence="1">
    <location>
        <begin position="81"/>
        <end position="105"/>
    </location>
</feature>
<dbReference type="OrthoDB" id="1976525at2"/>
<reference evidence="2 3" key="1">
    <citation type="submission" date="2018-01" db="EMBL/GenBank/DDBJ databases">
        <authorList>
            <person name="Gaut B.S."/>
            <person name="Morton B.R."/>
            <person name="Clegg M.T."/>
            <person name="Duvall M.R."/>
        </authorList>
    </citation>
    <scope>NUCLEOTIDE SEQUENCE [LARGE SCALE GENOMIC DNA]</scope>
    <source>
        <strain evidence="2">GP69</strain>
    </source>
</reference>
<gene>
    <name evidence="2" type="ORF">AMURIS_02167</name>
</gene>